<dbReference type="InterPro" id="IPR001387">
    <property type="entry name" value="Cro/C1-type_HTH"/>
</dbReference>
<gene>
    <name evidence="2" type="ORF">HD593_011183</name>
</gene>
<dbReference type="Proteomes" id="UP000565579">
    <property type="component" value="Unassembled WGS sequence"/>
</dbReference>
<name>A0A7X0P6V9_9ACTN</name>
<dbReference type="SMART" id="SM00530">
    <property type="entry name" value="HTH_XRE"/>
    <property type="match status" value="1"/>
</dbReference>
<accession>A0A7X0P6V9</accession>
<proteinExistence type="predicted"/>
<comment type="caution">
    <text evidence="2">The sequence shown here is derived from an EMBL/GenBank/DDBJ whole genome shotgun (WGS) entry which is preliminary data.</text>
</comment>
<dbReference type="GO" id="GO:0003677">
    <property type="term" value="F:DNA binding"/>
    <property type="evidence" value="ECO:0007669"/>
    <property type="project" value="InterPro"/>
</dbReference>
<dbReference type="InterPro" id="IPR010982">
    <property type="entry name" value="Lambda_DNA-bd_dom_sf"/>
</dbReference>
<keyword evidence="3" id="KW-1185">Reference proteome</keyword>
<dbReference type="Pfam" id="PF13560">
    <property type="entry name" value="HTH_31"/>
    <property type="match status" value="1"/>
</dbReference>
<protein>
    <submittedName>
        <fullName evidence="2">Transcriptional regulator with XRE-family HTH domain</fullName>
    </submittedName>
</protein>
<dbReference type="Gene3D" id="1.10.260.40">
    <property type="entry name" value="lambda repressor-like DNA-binding domains"/>
    <property type="match status" value="1"/>
</dbReference>
<dbReference type="PANTHER" id="PTHR35010:SF2">
    <property type="entry name" value="BLL4672 PROTEIN"/>
    <property type="match status" value="1"/>
</dbReference>
<feature type="domain" description="HTH cro/C1-type" evidence="1">
    <location>
        <begin position="9"/>
        <end position="81"/>
    </location>
</feature>
<sequence>MDKHALGEFLRNKRERVGPADVGLPQGRRRRTPGLRREEVAQLAYISVDHYTRLEQARGRHPSRRVLDGISRALRLSAQERARLFQLAGEREEREAADPVREVQPSIRTLIDRLTDSPAIVVDPTCRVLAWNPLAAAVFEDFSELEGEERNVIRRYFLNPDRDRPRYGVTDPERFVVTAVSYLRMAVTRYPDNAELLSLVEELLAGSEDFAARWNSHEFRIDRHLRQTVRHPEIGPIELEFDILTVPEQEQQVIIFTADPGSPAHRALQLLKVIGVQRTNPLAPVSNPS</sequence>
<dbReference type="Gene3D" id="3.30.450.180">
    <property type="match status" value="1"/>
</dbReference>
<dbReference type="SUPFAM" id="SSF47413">
    <property type="entry name" value="lambda repressor-like DNA-binding domains"/>
    <property type="match status" value="1"/>
</dbReference>
<dbReference type="PANTHER" id="PTHR35010">
    <property type="entry name" value="BLL4672 PROTEIN-RELATED"/>
    <property type="match status" value="1"/>
</dbReference>
<evidence type="ECO:0000259" key="1">
    <source>
        <dbReference type="SMART" id="SM00530"/>
    </source>
</evidence>
<dbReference type="RefSeq" id="WP_185110839.1">
    <property type="nucleotide sequence ID" value="NZ_BAAAXY010000177.1"/>
</dbReference>
<reference evidence="2 3" key="1">
    <citation type="submission" date="2020-08" db="EMBL/GenBank/DDBJ databases">
        <title>Sequencing the genomes of 1000 actinobacteria strains.</title>
        <authorList>
            <person name="Klenk H.-P."/>
        </authorList>
    </citation>
    <scope>NUCLEOTIDE SEQUENCE [LARGE SCALE GENOMIC DNA]</scope>
    <source>
        <strain evidence="2 3">DSM 43768</strain>
    </source>
</reference>
<dbReference type="Pfam" id="PF17765">
    <property type="entry name" value="MLTR_LBD"/>
    <property type="match status" value="1"/>
</dbReference>
<dbReference type="EMBL" id="JACHMI010000001">
    <property type="protein sequence ID" value="MBB6556388.1"/>
    <property type="molecule type" value="Genomic_DNA"/>
</dbReference>
<organism evidence="2 3">
    <name type="scientific">Nonomuraea rubra</name>
    <dbReference type="NCBI Taxonomy" id="46180"/>
    <lineage>
        <taxon>Bacteria</taxon>
        <taxon>Bacillati</taxon>
        <taxon>Actinomycetota</taxon>
        <taxon>Actinomycetes</taxon>
        <taxon>Streptosporangiales</taxon>
        <taxon>Streptosporangiaceae</taxon>
        <taxon>Nonomuraea</taxon>
    </lineage>
</organism>
<evidence type="ECO:0000313" key="2">
    <source>
        <dbReference type="EMBL" id="MBB6556388.1"/>
    </source>
</evidence>
<dbReference type="InterPro" id="IPR041413">
    <property type="entry name" value="MLTR_LBD"/>
</dbReference>
<evidence type="ECO:0000313" key="3">
    <source>
        <dbReference type="Proteomes" id="UP000565579"/>
    </source>
</evidence>
<dbReference type="AlphaFoldDB" id="A0A7X0P6V9"/>